<dbReference type="AlphaFoldDB" id="A0A195BAT7"/>
<dbReference type="EMBL" id="KQ976530">
    <property type="protein sequence ID" value="KYM81661.1"/>
    <property type="molecule type" value="Genomic_DNA"/>
</dbReference>
<dbReference type="Proteomes" id="UP000078540">
    <property type="component" value="Unassembled WGS sequence"/>
</dbReference>
<reference evidence="2 3" key="1">
    <citation type="submission" date="2015-09" db="EMBL/GenBank/DDBJ databases">
        <title>Atta colombica WGS genome.</title>
        <authorList>
            <person name="Nygaard S."/>
            <person name="Hu H."/>
            <person name="Boomsma J."/>
            <person name="Zhang G."/>
        </authorList>
    </citation>
    <scope>NUCLEOTIDE SEQUENCE [LARGE SCALE GENOMIC DNA]</scope>
    <source>
        <strain evidence="2">Treedump-2</strain>
        <tissue evidence="2">Whole body</tissue>
    </source>
</reference>
<evidence type="ECO:0000256" key="1">
    <source>
        <dbReference type="SAM" id="MobiDB-lite"/>
    </source>
</evidence>
<accession>A0A195BAT7</accession>
<organism evidence="2 3">
    <name type="scientific">Atta colombica</name>
    <dbReference type="NCBI Taxonomy" id="520822"/>
    <lineage>
        <taxon>Eukaryota</taxon>
        <taxon>Metazoa</taxon>
        <taxon>Ecdysozoa</taxon>
        <taxon>Arthropoda</taxon>
        <taxon>Hexapoda</taxon>
        <taxon>Insecta</taxon>
        <taxon>Pterygota</taxon>
        <taxon>Neoptera</taxon>
        <taxon>Endopterygota</taxon>
        <taxon>Hymenoptera</taxon>
        <taxon>Apocrita</taxon>
        <taxon>Aculeata</taxon>
        <taxon>Formicoidea</taxon>
        <taxon>Formicidae</taxon>
        <taxon>Myrmicinae</taxon>
        <taxon>Atta</taxon>
    </lineage>
</organism>
<keyword evidence="3" id="KW-1185">Reference proteome</keyword>
<protein>
    <submittedName>
        <fullName evidence="2">Uncharacterized protein</fullName>
    </submittedName>
</protein>
<evidence type="ECO:0000313" key="3">
    <source>
        <dbReference type="Proteomes" id="UP000078540"/>
    </source>
</evidence>
<name>A0A195BAT7_9HYME</name>
<feature type="region of interest" description="Disordered" evidence="1">
    <location>
        <begin position="88"/>
        <end position="145"/>
    </location>
</feature>
<evidence type="ECO:0000313" key="2">
    <source>
        <dbReference type="EMBL" id="KYM81661.1"/>
    </source>
</evidence>
<sequence length="217" mass="24360">MNNDGDVDTDEDNCDLDYRAAGNLILKTTKAKIRSNDDDDELEFERLDLDADTRSTKTIKTMTTATTTTTMMTATTTTTTTITTATMLLPGRGRGGERRPNYTRYRPTSKEPTVPLLSEPSPPNGQPENNARLPRIPQSPGSRRRPDCAFDTFPLFLSRFSFLFPTLALREYPLLSLITGSSAVAELVSRSRVLVLHYQIILVERDDVFVRSRICYT</sequence>
<proteinExistence type="predicted"/>
<gene>
    <name evidence="2" type="ORF">ALC53_07823</name>
</gene>